<dbReference type="PANTHER" id="PTHR12526">
    <property type="entry name" value="GLYCOSYLTRANSFERASE"/>
    <property type="match status" value="1"/>
</dbReference>
<dbReference type="Gene3D" id="3.40.50.2000">
    <property type="entry name" value="Glycogen Phosphorylase B"/>
    <property type="match status" value="2"/>
</dbReference>
<name>Q2RRF2_RHORT</name>
<dbReference type="PhylomeDB" id="Q2RRF2"/>
<dbReference type="SMR" id="Q2RRF2"/>
<gene>
    <name evidence="3" type="ordered locus">Rru_A2493</name>
</gene>
<dbReference type="HOGENOM" id="CLU_009583_0_0_5"/>
<dbReference type="Proteomes" id="UP000001929">
    <property type="component" value="Chromosome"/>
</dbReference>
<dbReference type="Pfam" id="PF00534">
    <property type="entry name" value="Glycos_transf_1"/>
    <property type="match status" value="1"/>
</dbReference>
<protein>
    <submittedName>
        <fullName evidence="3">Glycosyl transferase, group 1</fullName>
    </submittedName>
</protein>
<dbReference type="KEGG" id="rru:Rru_A2493"/>
<dbReference type="CAZy" id="GT4">
    <property type="family name" value="Glycosyltransferase Family 4"/>
</dbReference>
<accession>Q2RRF2</accession>
<evidence type="ECO:0000313" key="3">
    <source>
        <dbReference type="EMBL" id="ABC23293.1"/>
    </source>
</evidence>
<dbReference type="PATRIC" id="fig|269796.9.peg.2597"/>
<proteinExistence type="predicted"/>
<dbReference type="SUPFAM" id="SSF53756">
    <property type="entry name" value="UDP-Glycosyltransferase/glycogen phosphorylase"/>
    <property type="match status" value="1"/>
</dbReference>
<feature type="domain" description="Glycosyltransferase subfamily 4-like N-terminal" evidence="2">
    <location>
        <begin position="3"/>
        <end position="145"/>
    </location>
</feature>
<dbReference type="AlphaFoldDB" id="Q2RRF2"/>
<sequence>MATMMMNDMAARGLRVGLLTWDPEDATAHYPMDPAITWMKLAMGEASQRAGWGLRLRRQRAIRRLARGFRPDVVIGFQAGAFIALRTALVGLGIPMIAAERNAPDLYDFLRQGVRARRMTELALATASRITVQLPSYRPRYPAFLRRRIVDIPNPVPALAEPPYPNEAADPPRLILNMGRLSYQKNQAFLLRAFARVAPTHPEWTLAFVGDGDAGATLKALCHELDLDDRVLFPGATRDVGAWYARSAFLAFPSLWEGFPNALVEAFAHGLPAVGLRTTSGVNELIVEGETGLLSAPDEGAFAEALARMIRDDEARREMGRKAARSILAYDPKAIFDRWEALFRAVAKRRSAP</sequence>
<dbReference type="EnsemblBacteria" id="ABC23293">
    <property type="protein sequence ID" value="ABC23293"/>
    <property type="gene ID" value="Rru_A2493"/>
</dbReference>
<reference evidence="3 4" key="1">
    <citation type="journal article" date="2011" name="Stand. Genomic Sci.">
        <title>Complete genome sequence of Rhodospirillum rubrum type strain (S1).</title>
        <authorList>
            <person name="Munk A.C."/>
            <person name="Copeland A."/>
            <person name="Lucas S."/>
            <person name="Lapidus A."/>
            <person name="Del Rio T.G."/>
            <person name="Barry K."/>
            <person name="Detter J.C."/>
            <person name="Hammon N."/>
            <person name="Israni S."/>
            <person name="Pitluck S."/>
            <person name="Brettin T."/>
            <person name="Bruce D."/>
            <person name="Han C."/>
            <person name="Tapia R."/>
            <person name="Gilna P."/>
            <person name="Schmutz J."/>
            <person name="Larimer F."/>
            <person name="Land M."/>
            <person name="Kyrpides N.C."/>
            <person name="Mavromatis K."/>
            <person name="Richardson P."/>
            <person name="Rohde M."/>
            <person name="Goker M."/>
            <person name="Klenk H.P."/>
            <person name="Zhang Y."/>
            <person name="Roberts G.P."/>
            <person name="Reslewic S."/>
            <person name="Schwartz D.C."/>
        </authorList>
    </citation>
    <scope>NUCLEOTIDE SEQUENCE [LARGE SCALE GENOMIC DNA]</scope>
    <source>
        <strain evidence="4">ATCC 11170 / ATH 1.1.1 / DSM 467 / LMG 4362 / NCIMB 8255 / S1</strain>
    </source>
</reference>
<dbReference type="eggNOG" id="COG0438">
    <property type="taxonomic scope" value="Bacteria"/>
</dbReference>
<keyword evidence="3" id="KW-0808">Transferase</keyword>
<evidence type="ECO:0000259" key="2">
    <source>
        <dbReference type="Pfam" id="PF13579"/>
    </source>
</evidence>
<keyword evidence="4" id="KW-1185">Reference proteome</keyword>
<dbReference type="STRING" id="269796.Rru_A2493"/>
<evidence type="ECO:0000313" key="4">
    <source>
        <dbReference type="Proteomes" id="UP000001929"/>
    </source>
</evidence>
<evidence type="ECO:0000259" key="1">
    <source>
        <dbReference type="Pfam" id="PF00534"/>
    </source>
</evidence>
<organism evidence="3 4">
    <name type="scientific">Rhodospirillum rubrum (strain ATCC 11170 / ATH 1.1.1 / DSM 467 / LMG 4362 / NCIMB 8255 / S1)</name>
    <dbReference type="NCBI Taxonomy" id="269796"/>
    <lineage>
        <taxon>Bacteria</taxon>
        <taxon>Pseudomonadati</taxon>
        <taxon>Pseudomonadota</taxon>
        <taxon>Alphaproteobacteria</taxon>
        <taxon>Rhodospirillales</taxon>
        <taxon>Rhodospirillaceae</taxon>
        <taxon>Rhodospirillum</taxon>
    </lineage>
</organism>
<dbReference type="InterPro" id="IPR028098">
    <property type="entry name" value="Glyco_trans_4-like_N"/>
</dbReference>
<dbReference type="InterPro" id="IPR001296">
    <property type="entry name" value="Glyco_trans_1"/>
</dbReference>
<dbReference type="DNASU" id="3835927"/>
<dbReference type="GO" id="GO:0016757">
    <property type="term" value="F:glycosyltransferase activity"/>
    <property type="evidence" value="ECO:0007669"/>
    <property type="project" value="InterPro"/>
</dbReference>
<dbReference type="EMBL" id="CP000230">
    <property type="protein sequence ID" value="ABC23293.1"/>
    <property type="molecule type" value="Genomic_DNA"/>
</dbReference>
<feature type="domain" description="Glycosyl transferase family 1" evidence="1">
    <location>
        <begin position="168"/>
        <end position="324"/>
    </location>
</feature>
<dbReference type="Pfam" id="PF13579">
    <property type="entry name" value="Glyco_trans_4_4"/>
    <property type="match status" value="1"/>
</dbReference>